<accession>A0A7D9L3E8</accession>
<dbReference type="PANTHER" id="PTHR10696">
    <property type="entry name" value="GAMMA-BUTYROBETAINE HYDROXYLASE-RELATED"/>
    <property type="match status" value="1"/>
</dbReference>
<dbReference type="InterPro" id="IPR003819">
    <property type="entry name" value="TauD/TfdA-like"/>
</dbReference>
<reference evidence="2" key="1">
    <citation type="submission" date="2020-04" db="EMBL/GenBank/DDBJ databases">
        <authorList>
            <person name="Alioto T."/>
            <person name="Alioto T."/>
            <person name="Gomez Garrido J."/>
        </authorList>
    </citation>
    <scope>NUCLEOTIDE SEQUENCE</scope>
    <source>
        <strain evidence="2">A484AB</strain>
    </source>
</reference>
<comment type="caution">
    <text evidence="2">The sequence shown here is derived from an EMBL/GenBank/DDBJ whole genome shotgun (WGS) entry which is preliminary data.</text>
</comment>
<keyword evidence="2" id="KW-0560">Oxidoreductase</keyword>
<protein>
    <submittedName>
        <fullName evidence="2">Gamma-butyrobetaine dioxygenase-like</fullName>
    </submittedName>
</protein>
<dbReference type="AlphaFoldDB" id="A0A7D9L3E8"/>
<sequence length="143" mass="16472">MRFYDEGVAEYGEYCFDLSAPMISMNNKGRIETLLLEPAVMTVANKTSTTEEVLAFYEAYHQLSKLFYSNVVSVRLKPGQVVMTHNTRVLHGRTGFKATSEAEAKVSRWIQTMFYEWDMVFSKLRVLQTNLGLNIYTESNDIF</sequence>
<dbReference type="GO" id="GO:0045329">
    <property type="term" value="P:carnitine biosynthetic process"/>
    <property type="evidence" value="ECO:0007669"/>
    <property type="project" value="TreeGrafter"/>
</dbReference>
<name>A0A7D9L3E8_PARCT</name>
<keyword evidence="2" id="KW-0223">Dioxygenase</keyword>
<evidence type="ECO:0000313" key="3">
    <source>
        <dbReference type="Proteomes" id="UP001152795"/>
    </source>
</evidence>
<keyword evidence="3" id="KW-1185">Reference proteome</keyword>
<dbReference type="OrthoDB" id="406634at2759"/>
<feature type="domain" description="TauD/TfdA-like" evidence="1">
    <location>
        <begin position="18"/>
        <end position="100"/>
    </location>
</feature>
<dbReference type="GO" id="GO:0005739">
    <property type="term" value="C:mitochondrion"/>
    <property type="evidence" value="ECO:0007669"/>
    <property type="project" value="TreeGrafter"/>
</dbReference>
<dbReference type="PANTHER" id="PTHR10696:SF33">
    <property type="entry name" value="GAMMA-BUTYROBETAINE DIOXYGENASE"/>
    <property type="match status" value="1"/>
</dbReference>
<organism evidence="2 3">
    <name type="scientific">Paramuricea clavata</name>
    <name type="common">Red gorgonian</name>
    <name type="synonym">Violescent sea-whip</name>
    <dbReference type="NCBI Taxonomy" id="317549"/>
    <lineage>
        <taxon>Eukaryota</taxon>
        <taxon>Metazoa</taxon>
        <taxon>Cnidaria</taxon>
        <taxon>Anthozoa</taxon>
        <taxon>Octocorallia</taxon>
        <taxon>Malacalcyonacea</taxon>
        <taxon>Plexauridae</taxon>
        <taxon>Paramuricea</taxon>
    </lineage>
</organism>
<dbReference type="Proteomes" id="UP001152795">
    <property type="component" value="Unassembled WGS sequence"/>
</dbReference>
<dbReference type="Gene3D" id="3.60.130.10">
    <property type="entry name" value="Clavaminate synthase-like"/>
    <property type="match status" value="1"/>
</dbReference>
<gene>
    <name evidence="2" type="ORF">PACLA_8A023445</name>
</gene>
<dbReference type="Pfam" id="PF02668">
    <property type="entry name" value="TauD"/>
    <property type="match status" value="1"/>
</dbReference>
<dbReference type="EMBL" id="CACRXK020012932">
    <property type="protein sequence ID" value="CAB4024273.1"/>
    <property type="molecule type" value="Genomic_DNA"/>
</dbReference>
<evidence type="ECO:0000259" key="1">
    <source>
        <dbReference type="Pfam" id="PF02668"/>
    </source>
</evidence>
<dbReference type="InterPro" id="IPR042098">
    <property type="entry name" value="TauD-like_sf"/>
</dbReference>
<dbReference type="GO" id="GO:0051213">
    <property type="term" value="F:dioxygenase activity"/>
    <property type="evidence" value="ECO:0007669"/>
    <property type="project" value="UniProtKB-KW"/>
</dbReference>
<dbReference type="SUPFAM" id="SSF51197">
    <property type="entry name" value="Clavaminate synthase-like"/>
    <property type="match status" value="1"/>
</dbReference>
<evidence type="ECO:0000313" key="2">
    <source>
        <dbReference type="EMBL" id="CAB4024273.1"/>
    </source>
</evidence>
<proteinExistence type="predicted"/>
<dbReference type="InterPro" id="IPR050411">
    <property type="entry name" value="AlphaKG_dependent_hydroxylases"/>
</dbReference>